<dbReference type="Gene3D" id="1.20.120.550">
    <property type="entry name" value="Membrane associated eicosanoid/glutathione metabolism-like domain"/>
    <property type="match status" value="1"/>
</dbReference>
<dbReference type="InterPro" id="IPR050997">
    <property type="entry name" value="MAPEG"/>
</dbReference>
<organism evidence="6 7">
    <name type="scientific">Pyrrhoderma noxium</name>
    <dbReference type="NCBI Taxonomy" id="2282107"/>
    <lineage>
        <taxon>Eukaryota</taxon>
        <taxon>Fungi</taxon>
        <taxon>Dikarya</taxon>
        <taxon>Basidiomycota</taxon>
        <taxon>Agaricomycotina</taxon>
        <taxon>Agaricomycetes</taxon>
        <taxon>Hymenochaetales</taxon>
        <taxon>Hymenochaetaceae</taxon>
        <taxon>Pyrrhoderma</taxon>
    </lineage>
</organism>
<evidence type="ECO:0000313" key="7">
    <source>
        <dbReference type="Proteomes" id="UP000217199"/>
    </source>
</evidence>
<dbReference type="SUPFAM" id="SSF161084">
    <property type="entry name" value="MAPEG domain-like"/>
    <property type="match status" value="1"/>
</dbReference>
<comment type="caution">
    <text evidence="6">The sequence shown here is derived from an EMBL/GenBank/DDBJ whole genome shotgun (WGS) entry which is preliminary data.</text>
</comment>
<dbReference type="InterPro" id="IPR023352">
    <property type="entry name" value="MAPEG-like_dom_sf"/>
</dbReference>
<accession>A0A286UK30</accession>
<evidence type="ECO:0000256" key="3">
    <source>
        <dbReference type="ARBA" id="ARBA00022989"/>
    </source>
</evidence>
<keyword evidence="2 5" id="KW-0812">Transmembrane</keyword>
<dbReference type="STRING" id="2282107.A0A286UK30"/>
<keyword evidence="3 5" id="KW-1133">Transmembrane helix</keyword>
<dbReference type="Pfam" id="PF01124">
    <property type="entry name" value="MAPEG"/>
    <property type="match status" value="1"/>
</dbReference>
<comment type="subcellular location">
    <subcellularLocation>
        <location evidence="1">Membrane</location>
        <topology evidence="1">Multi-pass membrane protein</topology>
    </subcellularLocation>
</comment>
<keyword evidence="4 5" id="KW-0472">Membrane</keyword>
<dbReference type="GO" id="GO:0005783">
    <property type="term" value="C:endoplasmic reticulum"/>
    <property type="evidence" value="ECO:0007669"/>
    <property type="project" value="TreeGrafter"/>
</dbReference>
<dbReference type="PANTHER" id="PTHR10250">
    <property type="entry name" value="MICROSOMAL GLUTATHIONE S-TRANSFERASE"/>
    <property type="match status" value="1"/>
</dbReference>
<feature type="transmembrane region" description="Helical" evidence="5">
    <location>
        <begin position="95"/>
        <end position="115"/>
    </location>
</feature>
<dbReference type="PANTHER" id="PTHR10250:SF26">
    <property type="entry name" value="GLUTATHIONE S-TRANSFERASE 3, MITOCHONDRIAL"/>
    <property type="match status" value="1"/>
</dbReference>
<dbReference type="InterPro" id="IPR001129">
    <property type="entry name" value="Membr-assoc_MAPEG"/>
</dbReference>
<sequence length="122" mass="13597">MSVKLVKLLKRTILKLTWGNTRLRLVKKHISLAMSNVCAHQNTLGSLPHYILNLSVTVLKRPYLSASLGALWLAGRIFYTIGYSSGDPKRRLTRGGYLSSAALIGLILTSTYTVYEFVVEDL</sequence>
<evidence type="ECO:0000256" key="2">
    <source>
        <dbReference type="ARBA" id="ARBA00022692"/>
    </source>
</evidence>
<keyword evidence="7" id="KW-1185">Reference proteome</keyword>
<dbReference type="GO" id="GO:0004602">
    <property type="term" value="F:glutathione peroxidase activity"/>
    <property type="evidence" value="ECO:0007669"/>
    <property type="project" value="TreeGrafter"/>
</dbReference>
<dbReference type="GO" id="GO:0005635">
    <property type="term" value="C:nuclear envelope"/>
    <property type="evidence" value="ECO:0007669"/>
    <property type="project" value="TreeGrafter"/>
</dbReference>
<dbReference type="InParanoid" id="A0A286UK30"/>
<proteinExistence type="predicted"/>
<evidence type="ECO:0000313" key="6">
    <source>
        <dbReference type="EMBL" id="PAV19930.1"/>
    </source>
</evidence>
<dbReference type="GO" id="GO:0004364">
    <property type="term" value="F:glutathione transferase activity"/>
    <property type="evidence" value="ECO:0007669"/>
    <property type="project" value="TreeGrafter"/>
</dbReference>
<gene>
    <name evidence="6" type="ORF">PNOK_0486400</name>
</gene>
<dbReference type="AlphaFoldDB" id="A0A286UK30"/>
<dbReference type="GO" id="GO:0016020">
    <property type="term" value="C:membrane"/>
    <property type="evidence" value="ECO:0007669"/>
    <property type="project" value="UniProtKB-SubCell"/>
</dbReference>
<name>A0A286UK30_9AGAM</name>
<dbReference type="EMBL" id="NBII01000004">
    <property type="protein sequence ID" value="PAV19930.1"/>
    <property type="molecule type" value="Genomic_DNA"/>
</dbReference>
<dbReference type="OrthoDB" id="410651at2759"/>
<evidence type="ECO:0000256" key="4">
    <source>
        <dbReference type="ARBA" id="ARBA00023136"/>
    </source>
</evidence>
<dbReference type="Proteomes" id="UP000217199">
    <property type="component" value="Unassembled WGS sequence"/>
</dbReference>
<evidence type="ECO:0000256" key="1">
    <source>
        <dbReference type="ARBA" id="ARBA00004141"/>
    </source>
</evidence>
<protein>
    <submittedName>
        <fullName evidence="6">Membrane-associated s in eicosanoid and glutathione metabolism</fullName>
    </submittedName>
</protein>
<reference evidence="6 7" key="1">
    <citation type="journal article" date="2017" name="Mol. Ecol.">
        <title>Comparative and population genomic landscape of Phellinus noxius: A hypervariable fungus causing root rot in trees.</title>
        <authorList>
            <person name="Chung C.L."/>
            <person name="Lee T.J."/>
            <person name="Akiba M."/>
            <person name="Lee H.H."/>
            <person name="Kuo T.H."/>
            <person name="Liu D."/>
            <person name="Ke H.M."/>
            <person name="Yokoi T."/>
            <person name="Roa M.B."/>
            <person name="Lu M.J."/>
            <person name="Chang Y.Y."/>
            <person name="Ann P.J."/>
            <person name="Tsai J.N."/>
            <person name="Chen C.Y."/>
            <person name="Tzean S.S."/>
            <person name="Ota Y."/>
            <person name="Hattori T."/>
            <person name="Sahashi N."/>
            <person name="Liou R.F."/>
            <person name="Kikuchi T."/>
            <person name="Tsai I.J."/>
        </authorList>
    </citation>
    <scope>NUCLEOTIDE SEQUENCE [LARGE SCALE GENOMIC DNA]</scope>
    <source>
        <strain evidence="6 7">FFPRI411160</strain>
    </source>
</reference>
<evidence type="ECO:0000256" key="5">
    <source>
        <dbReference type="SAM" id="Phobius"/>
    </source>
</evidence>